<reference evidence="3 4" key="1">
    <citation type="submission" date="2019-12" db="EMBL/GenBank/DDBJ databases">
        <authorList>
            <person name="Zhao J."/>
        </authorList>
    </citation>
    <scope>NUCLEOTIDE SEQUENCE [LARGE SCALE GENOMIC DNA]</scope>
    <source>
        <strain evidence="3 4">S-15</strain>
    </source>
</reference>
<dbReference type="Pfam" id="PF12146">
    <property type="entry name" value="Hydrolase_4"/>
    <property type="match status" value="1"/>
</dbReference>
<sequence>MATPLWITLIIGCIIAIIFGIIFGFYLLQEALIFNPVKLNKDFKFHFDKTFKERWFNVSEKIALNAIHFLVEDSKGLIFYLHGNAENVKYYGEEIQHLTDFGYDILLFDYRGFGKSGGKLKRERDLQRDAKIIYQEMLKEYDESKIIIYGYSLGTGIAARLANRNHPKALILETPYYNFIDLIRCHKAYLPADLITKYKFRTDRYLDQVTCPIYLFHGTEDKQIPYNSALRLSNLHPKAKFISIEGGTHNDLMSFPEFKKEIASILG</sequence>
<dbReference type="AlphaFoldDB" id="A0A6N9NK53"/>
<dbReference type="PANTHER" id="PTHR12277">
    <property type="entry name" value="ALPHA/BETA HYDROLASE DOMAIN-CONTAINING PROTEIN"/>
    <property type="match status" value="1"/>
</dbReference>
<evidence type="ECO:0000256" key="1">
    <source>
        <dbReference type="SAM" id="Phobius"/>
    </source>
</evidence>
<keyword evidence="1" id="KW-1133">Transmembrane helix</keyword>
<dbReference type="InterPro" id="IPR022742">
    <property type="entry name" value="Hydrolase_4"/>
</dbReference>
<comment type="caution">
    <text evidence="3">The sequence shown here is derived from an EMBL/GenBank/DDBJ whole genome shotgun (WGS) entry which is preliminary data.</text>
</comment>
<evidence type="ECO:0000313" key="4">
    <source>
        <dbReference type="Proteomes" id="UP000470771"/>
    </source>
</evidence>
<organism evidence="3 4">
    <name type="scientific">Acidiluteibacter ferrifornacis</name>
    <dbReference type="NCBI Taxonomy" id="2692424"/>
    <lineage>
        <taxon>Bacteria</taxon>
        <taxon>Pseudomonadati</taxon>
        <taxon>Bacteroidota</taxon>
        <taxon>Flavobacteriia</taxon>
        <taxon>Flavobacteriales</taxon>
        <taxon>Cryomorphaceae</taxon>
        <taxon>Acidiluteibacter</taxon>
    </lineage>
</organism>
<keyword evidence="4" id="KW-1185">Reference proteome</keyword>
<dbReference type="Proteomes" id="UP000470771">
    <property type="component" value="Unassembled WGS sequence"/>
</dbReference>
<keyword evidence="3" id="KW-0378">Hydrolase</keyword>
<proteinExistence type="predicted"/>
<feature type="domain" description="Serine aminopeptidase S33" evidence="2">
    <location>
        <begin position="73"/>
        <end position="178"/>
    </location>
</feature>
<dbReference type="RefSeq" id="WP_160632500.1">
    <property type="nucleotide sequence ID" value="NZ_WWNE01000005.1"/>
</dbReference>
<keyword evidence="1" id="KW-0812">Transmembrane</keyword>
<protein>
    <submittedName>
        <fullName evidence="3">Alpha/beta fold hydrolase</fullName>
    </submittedName>
</protein>
<feature type="transmembrane region" description="Helical" evidence="1">
    <location>
        <begin position="6"/>
        <end position="28"/>
    </location>
</feature>
<dbReference type="Gene3D" id="3.40.50.1820">
    <property type="entry name" value="alpha/beta hydrolase"/>
    <property type="match status" value="1"/>
</dbReference>
<evidence type="ECO:0000313" key="3">
    <source>
        <dbReference type="EMBL" id="NBG65547.1"/>
    </source>
</evidence>
<keyword evidence="1" id="KW-0472">Membrane</keyword>
<accession>A0A6N9NK53</accession>
<dbReference type="GO" id="GO:0016787">
    <property type="term" value="F:hydrolase activity"/>
    <property type="evidence" value="ECO:0007669"/>
    <property type="project" value="UniProtKB-KW"/>
</dbReference>
<gene>
    <name evidence="3" type="ORF">GQN54_05430</name>
</gene>
<dbReference type="SUPFAM" id="SSF53474">
    <property type="entry name" value="alpha/beta-Hydrolases"/>
    <property type="match status" value="1"/>
</dbReference>
<evidence type="ECO:0000259" key="2">
    <source>
        <dbReference type="Pfam" id="PF12146"/>
    </source>
</evidence>
<dbReference type="InterPro" id="IPR029058">
    <property type="entry name" value="AB_hydrolase_fold"/>
</dbReference>
<dbReference type="PANTHER" id="PTHR12277:SF81">
    <property type="entry name" value="PROTEIN ABHD13"/>
    <property type="match status" value="1"/>
</dbReference>
<dbReference type="EMBL" id="WWNE01000005">
    <property type="protein sequence ID" value="NBG65547.1"/>
    <property type="molecule type" value="Genomic_DNA"/>
</dbReference>
<name>A0A6N9NK53_9FLAO</name>